<dbReference type="RefSeq" id="WP_143101696.1">
    <property type="nucleotide sequence ID" value="NZ_FOAP01000035.1"/>
</dbReference>
<protein>
    <recommendedName>
        <fullName evidence="4">Bulb-type lectin domain-containing protein</fullName>
    </recommendedName>
</protein>
<dbReference type="OrthoDB" id="5513805at2"/>
<organism evidence="2 3">
    <name type="scientific">Stigmatella aurantiaca</name>
    <dbReference type="NCBI Taxonomy" id="41"/>
    <lineage>
        <taxon>Bacteria</taxon>
        <taxon>Pseudomonadati</taxon>
        <taxon>Myxococcota</taxon>
        <taxon>Myxococcia</taxon>
        <taxon>Myxococcales</taxon>
        <taxon>Cystobacterineae</taxon>
        <taxon>Archangiaceae</taxon>
        <taxon>Stigmatella</taxon>
    </lineage>
</organism>
<dbReference type="EMBL" id="FOAP01000035">
    <property type="protein sequence ID" value="SEN24052.1"/>
    <property type="molecule type" value="Genomic_DNA"/>
</dbReference>
<sequence length="377" mass="39780">MAAGNGRWFLQAGFLISWLGLASAAAGAEPLPAPAASDCGELPPVLPEAPEGLWMETQGTRYLNCGAAASDGTGAVILSTTPYSYTSVDIQGWGPGGSWSTYFLTDTFEPYGQPGGFLSFSSRAQYYLSYLDSQTWQFTHSPPEPGNLVKVAADPRGGLRALFDDGTLKAYGPTGATLWSTPLALSAPVAALGVDAQGHTLVLTGSAQGLWVDASGQPSAPFLARAPGPLNAWGSSFVLVPQAEQGLFLGVPSGDTMTWTAYAPMDPQAHPAPAWLSNDAARPLVRLPSGKGYLRWGRPLACQHEAEVLSASGQSCGKTRFPALPPDRWGQCGSMSLGPDGTAIETFARDSRLEGDEGGYNEVYFCRARWWPALFNP</sequence>
<proteinExistence type="predicted"/>
<reference evidence="3" key="1">
    <citation type="submission" date="2016-10" db="EMBL/GenBank/DDBJ databases">
        <authorList>
            <person name="Varghese N."/>
            <person name="Submissions S."/>
        </authorList>
    </citation>
    <scope>NUCLEOTIDE SEQUENCE [LARGE SCALE GENOMIC DNA]</scope>
    <source>
        <strain evidence="3">DSM 17044</strain>
    </source>
</reference>
<keyword evidence="3" id="KW-1185">Reference proteome</keyword>
<gene>
    <name evidence="2" type="ORF">SAMN05444354_1354</name>
</gene>
<evidence type="ECO:0000256" key="1">
    <source>
        <dbReference type="SAM" id="SignalP"/>
    </source>
</evidence>
<dbReference type="Proteomes" id="UP000182719">
    <property type="component" value="Unassembled WGS sequence"/>
</dbReference>
<keyword evidence="1" id="KW-0732">Signal</keyword>
<accession>A0A1H8EX50</accession>
<feature type="signal peptide" evidence="1">
    <location>
        <begin position="1"/>
        <end position="24"/>
    </location>
</feature>
<dbReference type="AlphaFoldDB" id="A0A1H8EX50"/>
<evidence type="ECO:0000313" key="2">
    <source>
        <dbReference type="EMBL" id="SEN24052.1"/>
    </source>
</evidence>
<evidence type="ECO:0000313" key="3">
    <source>
        <dbReference type="Proteomes" id="UP000182719"/>
    </source>
</evidence>
<feature type="chain" id="PRO_5010364331" description="Bulb-type lectin domain-containing protein" evidence="1">
    <location>
        <begin position="25"/>
        <end position="377"/>
    </location>
</feature>
<evidence type="ECO:0008006" key="4">
    <source>
        <dbReference type="Google" id="ProtNLM"/>
    </source>
</evidence>
<name>A0A1H8EX50_STIAU</name>